<dbReference type="RefSeq" id="WP_161818049.1">
    <property type="nucleotide sequence ID" value="NZ_JAACJS010000011.1"/>
</dbReference>
<dbReference type="Proteomes" id="UP000753802">
    <property type="component" value="Unassembled WGS sequence"/>
</dbReference>
<evidence type="ECO:0000313" key="2">
    <source>
        <dbReference type="EMBL" id="NCI49739.1"/>
    </source>
</evidence>
<feature type="signal peptide" evidence="1">
    <location>
        <begin position="1"/>
        <end position="18"/>
    </location>
</feature>
<protein>
    <submittedName>
        <fullName evidence="2">Type IX secretion system protein PorQ</fullName>
    </submittedName>
</protein>
<dbReference type="NCBIfam" id="NF033709">
    <property type="entry name" value="PorV_fam"/>
    <property type="match status" value="1"/>
</dbReference>
<organism evidence="2 3">
    <name type="scientific">Sediminibacterium roseum</name>
    <dbReference type="NCBI Taxonomy" id="1978412"/>
    <lineage>
        <taxon>Bacteria</taxon>
        <taxon>Pseudomonadati</taxon>
        <taxon>Bacteroidota</taxon>
        <taxon>Chitinophagia</taxon>
        <taxon>Chitinophagales</taxon>
        <taxon>Chitinophagaceae</taxon>
        <taxon>Sediminibacterium</taxon>
    </lineage>
</organism>
<proteinExistence type="predicted"/>
<evidence type="ECO:0000313" key="3">
    <source>
        <dbReference type="Proteomes" id="UP000753802"/>
    </source>
</evidence>
<sequence length="342" mass="37457">MRRLSTLMLVLLAVHLQAQTLGGNAAFSFLSQSSGAQLSALGGTNISSIGNDLGLAFHNPSLLREGMDRQASFSFNSFLAGIRNYSAVSAWHLPASGTNIAAGANYFDYGNILQTDASGNVLGSFRPVDYVVQVMASRQYHERFFYGVALKYISSGYAQYKASAIALDAGLSYCDSSNGLQVSIAIKNIGTQLKTYDGSGRPKEELPFDLQAGITKRLAKAPFQFSLTAHHLQAFSIYYNDTTFRAGEGDVGYGEKRTLDKIFAHLVLSAQIFLNEKMELTAGYNFQRRQDLNAYNLSSGLNGFSFGAGLMLKKLNIRYATGFYQQNLFHQLSLNINWKGNL</sequence>
<keyword evidence="1" id="KW-0732">Signal</keyword>
<name>A0ABW9ZRK6_9BACT</name>
<dbReference type="NCBIfam" id="NF033711">
    <property type="entry name" value="T9SS_PorQ"/>
    <property type="match status" value="1"/>
</dbReference>
<accession>A0ABW9ZRK6</accession>
<reference evidence="2 3" key="1">
    <citation type="submission" date="2020-01" db="EMBL/GenBank/DDBJ databases">
        <title>Genome analysis.</title>
        <authorList>
            <person name="Wu S."/>
            <person name="Wang G."/>
        </authorList>
    </citation>
    <scope>NUCLEOTIDE SEQUENCE [LARGE SCALE GENOMIC DNA]</scope>
    <source>
        <strain evidence="2 3">SYL130</strain>
    </source>
</reference>
<gene>
    <name evidence="2" type="primary">porQ</name>
    <name evidence="2" type="ORF">GWC95_07385</name>
</gene>
<evidence type="ECO:0000256" key="1">
    <source>
        <dbReference type="SAM" id="SignalP"/>
    </source>
</evidence>
<dbReference type="EMBL" id="JAACJS010000011">
    <property type="protein sequence ID" value="NCI49739.1"/>
    <property type="molecule type" value="Genomic_DNA"/>
</dbReference>
<feature type="chain" id="PRO_5047110961" evidence="1">
    <location>
        <begin position="19"/>
        <end position="342"/>
    </location>
</feature>
<keyword evidence="3" id="KW-1185">Reference proteome</keyword>
<comment type="caution">
    <text evidence="2">The sequence shown here is derived from an EMBL/GenBank/DDBJ whole genome shotgun (WGS) entry which is preliminary data.</text>
</comment>